<reference evidence="2 3" key="1">
    <citation type="journal article" date="2018" name="G3 (Bethesda)">
        <title>Phylogenetic and Phylogenomic Definition of Rhizopus Species.</title>
        <authorList>
            <person name="Gryganskyi A.P."/>
            <person name="Golan J."/>
            <person name="Dolatabadi S."/>
            <person name="Mondo S."/>
            <person name="Robb S."/>
            <person name="Idnurm A."/>
            <person name="Muszewska A."/>
            <person name="Steczkiewicz K."/>
            <person name="Masonjones S."/>
            <person name="Liao H.L."/>
            <person name="Gajdeczka M.T."/>
            <person name="Anike F."/>
            <person name="Vuek A."/>
            <person name="Anishchenko I.M."/>
            <person name="Voigt K."/>
            <person name="de Hoog G.S."/>
            <person name="Smith M.E."/>
            <person name="Heitman J."/>
            <person name="Vilgalys R."/>
            <person name="Stajich J.E."/>
        </authorList>
    </citation>
    <scope>NUCLEOTIDE SEQUENCE [LARGE SCALE GENOMIC DNA]</scope>
    <source>
        <strain evidence="2 3">LSU 92-RS-03</strain>
    </source>
</reference>
<proteinExistence type="predicted"/>
<keyword evidence="3" id="KW-1185">Reference proteome</keyword>
<comment type="caution">
    <text evidence="2">The sequence shown here is derived from an EMBL/GenBank/DDBJ whole genome shotgun (WGS) entry which is preliminary data.</text>
</comment>
<dbReference type="InterPro" id="IPR001849">
    <property type="entry name" value="PH_domain"/>
</dbReference>
<accession>A0A367IJT0</accession>
<protein>
    <recommendedName>
        <fullName evidence="1">PH domain-containing protein</fullName>
    </recommendedName>
</protein>
<dbReference type="Proteomes" id="UP000253551">
    <property type="component" value="Unassembled WGS sequence"/>
</dbReference>
<feature type="domain" description="PH" evidence="1">
    <location>
        <begin position="1"/>
        <end position="138"/>
    </location>
</feature>
<gene>
    <name evidence="2" type="ORF">CU098_001064</name>
</gene>
<feature type="non-terminal residue" evidence="2">
    <location>
        <position position="1"/>
    </location>
</feature>
<sequence>GYLYMKDEHQWLWRLFRFDGSFLICLSPKKIKLAPSTQFNIRTHPFHSTSPLLATPKDRKARLSCLKHECIASYYQLPKWTIHMKDVSYISILKPKSLFSMTSKCFSIRTYDGQCYIMKANKQQDLERWIFVLSKMWGYVHSSQHVTPPILSNEKVLWIEAWIKSLAELAAQKQEYNVNYFQDAHTILSHSSNQQEELKAIRYHHSVKGHPVQFVRPLKDDEDDICLADIRKSLKKT</sequence>
<dbReference type="Gene3D" id="2.30.29.30">
    <property type="entry name" value="Pleckstrin-homology domain (PH domain)/Phosphotyrosine-binding domain (PTB)"/>
    <property type="match status" value="1"/>
</dbReference>
<dbReference type="OrthoDB" id="2412252at2759"/>
<evidence type="ECO:0000313" key="3">
    <source>
        <dbReference type="Proteomes" id="UP000253551"/>
    </source>
</evidence>
<dbReference type="PROSITE" id="PS50003">
    <property type="entry name" value="PH_DOMAIN"/>
    <property type="match status" value="1"/>
</dbReference>
<name>A0A367IJT0_RHIST</name>
<dbReference type="SUPFAM" id="SSF50729">
    <property type="entry name" value="PH domain-like"/>
    <property type="match status" value="1"/>
</dbReference>
<evidence type="ECO:0000259" key="1">
    <source>
        <dbReference type="PROSITE" id="PS50003"/>
    </source>
</evidence>
<evidence type="ECO:0000313" key="2">
    <source>
        <dbReference type="EMBL" id="RCH77932.1"/>
    </source>
</evidence>
<organism evidence="2 3">
    <name type="scientific">Rhizopus stolonifer</name>
    <name type="common">Rhizopus nigricans</name>
    <dbReference type="NCBI Taxonomy" id="4846"/>
    <lineage>
        <taxon>Eukaryota</taxon>
        <taxon>Fungi</taxon>
        <taxon>Fungi incertae sedis</taxon>
        <taxon>Mucoromycota</taxon>
        <taxon>Mucoromycotina</taxon>
        <taxon>Mucoromycetes</taxon>
        <taxon>Mucorales</taxon>
        <taxon>Mucorineae</taxon>
        <taxon>Rhizopodaceae</taxon>
        <taxon>Rhizopus</taxon>
    </lineage>
</organism>
<dbReference type="EMBL" id="PJQM01007613">
    <property type="protein sequence ID" value="RCH77932.1"/>
    <property type="molecule type" value="Genomic_DNA"/>
</dbReference>
<dbReference type="InterPro" id="IPR011993">
    <property type="entry name" value="PH-like_dom_sf"/>
</dbReference>
<dbReference type="AlphaFoldDB" id="A0A367IJT0"/>